<dbReference type="eggNOG" id="ENOG502T7YH">
    <property type="taxonomic scope" value="Eukaryota"/>
</dbReference>
<dbReference type="GeneID" id="19403458"/>
<keyword evidence="2" id="KW-1133">Transmembrane helix</keyword>
<protein>
    <submittedName>
        <fullName evidence="4">Uncharacterized protein</fullName>
    </submittedName>
</protein>
<dbReference type="HOGENOM" id="CLU_937399_0_0_1"/>
<dbReference type="OrthoDB" id="3797881at2759"/>
<proteinExistence type="predicted"/>
<keyword evidence="2" id="KW-0812">Transmembrane</keyword>
<feature type="transmembrane region" description="Helical" evidence="2">
    <location>
        <begin position="240"/>
        <end position="271"/>
    </location>
</feature>
<evidence type="ECO:0000256" key="3">
    <source>
        <dbReference type="SAM" id="SignalP"/>
    </source>
</evidence>
<keyword evidence="2" id="KW-0472">Membrane</keyword>
<evidence type="ECO:0000256" key="2">
    <source>
        <dbReference type="SAM" id="Phobius"/>
    </source>
</evidence>
<dbReference type="EMBL" id="KB908481">
    <property type="protein sequence ID" value="EOA92215.1"/>
    <property type="molecule type" value="Genomic_DNA"/>
</dbReference>
<organism evidence="4 5">
    <name type="scientific">Exserohilum turcicum (strain 28A)</name>
    <name type="common">Northern leaf blight fungus</name>
    <name type="synonym">Setosphaeria turcica</name>
    <dbReference type="NCBI Taxonomy" id="671987"/>
    <lineage>
        <taxon>Eukaryota</taxon>
        <taxon>Fungi</taxon>
        <taxon>Dikarya</taxon>
        <taxon>Ascomycota</taxon>
        <taxon>Pezizomycotina</taxon>
        <taxon>Dothideomycetes</taxon>
        <taxon>Pleosporomycetidae</taxon>
        <taxon>Pleosporales</taxon>
        <taxon>Pleosporineae</taxon>
        <taxon>Pleosporaceae</taxon>
        <taxon>Exserohilum</taxon>
    </lineage>
</organism>
<keyword evidence="5" id="KW-1185">Reference proteome</keyword>
<evidence type="ECO:0000256" key="1">
    <source>
        <dbReference type="SAM" id="MobiDB-lite"/>
    </source>
</evidence>
<name>R0J5N3_EXST2</name>
<feature type="compositionally biased region" description="Basic and acidic residues" evidence="1">
    <location>
        <begin position="182"/>
        <end position="195"/>
    </location>
</feature>
<evidence type="ECO:0000313" key="5">
    <source>
        <dbReference type="Proteomes" id="UP000016935"/>
    </source>
</evidence>
<dbReference type="RefSeq" id="XP_008020250.1">
    <property type="nucleotide sequence ID" value="XM_008022059.1"/>
</dbReference>
<reference evidence="4 5" key="1">
    <citation type="journal article" date="2012" name="PLoS Pathog.">
        <title>Diverse lifestyles and strategies of plant pathogenesis encoded in the genomes of eighteen Dothideomycetes fungi.</title>
        <authorList>
            <person name="Ohm R.A."/>
            <person name="Feau N."/>
            <person name="Henrissat B."/>
            <person name="Schoch C.L."/>
            <person name="Horwitz B.A."/>
            <person name="Barry K.W."/>
            <person name="Condon B.J."/>
            <person name="Copeland A.C."/>
            <person name="Dhillon B."/>
            <person name="Glaser F."/>
            <person name="Hesse C.N."/>
            <person name="Kosti I."/>
            <person name="LaButti K."/>
            <person name="Lindquist E.A."/>
            <person name="Lucas S."/>
            <person name="Salamov A.A."/>
            <person name="Bradshaw R.E."/>
            <person name="Ciuffetti L."/>
            <person name="Hamelin R.C."/>
            <person name="Kema G.H.J."/>
            <person name="Lawrence C."/>
            <person name="Scott J.A."/>
            <person name="Spatafora J.W."/>
            <person name="Turgeon B.G."/>
            <person name="de Wit P.J.G.M."/>
            <person name="Zhong S."/>
            <person name="Goodwin S.B."/>
            <person name="Grigoriev I.V."/>
        </authorList>
    </citation>
    <scope>NUCLEOTIDE SEQUENCE [LARGE SCALE GENOMIC DNA]</scope>
    <source>
        <strain evidence="5">28A</strain>
    </source>
</reference>
<feature type="compositionally biased region" description="Polar residues" evidence="1">
    <location>
        <begin position="196"/>
        <end position="208"/>
    </location>
</feature>
<keyword evidence="3" id="KW-0732">Signal</keyword>
<feature type="chain" id="PRO_5004353377" evidence="3">
    <location>
        <begin position="19"/>
        <end position="297"/>
    </location>
</feature>
<feature type="region of interest" description="Disordered" evidence="1">
    <location>
        <begin position="31"/>
        <end position="232"/>
    </location>
</feature>
<accession>R0J5N3</accession>
<feature type="compositionally biased region" description="Basic residues" evidence="1">
    <location>
        <begin position="52"/>
        <end position="61"/>
    </location>
</feature>
<reference evidence="4 5" key="2">
    <citation type="journal article" date="2013" name="PLoS Genet.">
        <title>Comparative genome structure, secondary metabolite, and effector coding capacity across Cochliobolus pathogens.</title>
        <authorList>
            <person name="Condon B.J."/>
            <person name="Leng Y."/>
            <person name="Wu D."/>
            <person name="Bushley K.E."/>
            <person name="Ohm R.A."/>
            <person name="Otillar R."/>
            <person name="Martin J."/>
            <person name="Schackwitz W."/>
            <person name="Grimwood J."/>
            <person name="MohdZainudin N."/>
            <person name="Xue C."/>
            <person name="Wang R."/>
            <person name="Manning V.A."/>
            <person name="Dhillon B."/>
            <person name="Tu Z.J."/>
            <person name="Steffenson B.J."/>
            <person name="Salamov A."/>
            <person name="Sun H."/>
            <person name="Lowry S."/>
            <person name="LaButti K."/>
            <person name="Han J."/>
            <person name="Copeland A."/>
            <person name="Lindquist E."/>
            <person name="Barry K."/>
            <person name="Schmutz J."/>
            <person name="Baker S.E."/>
            <person name="Ciuffetti L.M."/>
            <person name="Grigoriev I.V."/>
            <person name="Zhong S."/>
            <person name="Turgeon B.G."/>
        </authorList>
    </citation>
    <scope>NUCLEOTIDE SEQUENCE [LARGE SCALE GENOMIC DNA]</scope>
    <source>
        <strain evidence="5">28A</strain>
    </source>
</reference>
<dbReference type="Proteomes" id="UP000016935">
    <property type="component" value="Unassembled WGS sequence"/>
</dbReference>
<gene>
    <name evidence="4" type="ORF">SETTUDRAFT_30682</name>
</gene>
<sequence length="297" mass="32815">MSIFFLACVLAICLPILSVQLPRLFRPHPKLSTSGSTHETESRPPLYQRTPSLRRRLRSRRATASSQSSRAKSRREATDGADSGTGASETGSEEIHIQPTSPTKLLSPGQEGKGKERADGKEPGRKPWDPPFPRRVETKDGIKERGTWRIMPPTPPRKSGREMEANGVARRLFPADSNDNGGHIDEEQPPRRSSEAENQTVPVSVSPPTQDPVPESVALTTTDSPKAKKRHGKKDRVMSGVWLCLGILGFLLFLFIFAILIAHCLAWFLVYKTEARLGDARRGIMKSGDMRLCLCAS</sequence>
<evidence type="ECO:0000313" key="4">
    <source>
        <dbReference type="EMBL" id="EOA92215.1"/>
    </source>
</evidence>
<dbReference type="AlphaFoldDB" id="R0J5N3"/>
<feature type="signal peptide" evidence="3">
    <location>
        <begin position="1"/>
        <end position="18"/>
    </location>
</feature>
<feature type="compositionally biased region" description="Basic and acidic residues" evidence="1">
    <location>
        <begin position="112"/>
        <end position="147"/>
    </location>
</feature>